<evidence type="ECO:0000313" key="12">
    <source>
        <dbReference type="Proteomes" id="UP001344632"/>
    </source>
</evidence>
<dbReference type="EMBL" id="JARLKZ010000004">
    <property type="protein sequence ID" value="MEC0239311.1"/>
    <property type="molecule type" value="Genomic_DNA"/>
</dbReference>
<dbReference type="Pfam" id="PF07690">
    <property type="entry name" value="MFS_1"/>
    <property type="match status" value="1"/>
</dbReference>
<evidence type="ECO:0000256" key="9">
    <source>
        <dbReference type="SAM" id="Phobius"/>
    </source>
</evidence>
<evidence type="ECO:0000256" key="1">
    <source>
        <dbReference type="ARBA" id="ARBA00004651"/>
    </source>
</evidence>
<dbReference type="InterPro" id="IPR020846">
    <property type="entry name" value="MFS_dom"/>
</dbReference>
<evidence type="ECO:0000256" key="7">
    <source>
        <dbReference type="ARBA" id="ARBA00023136"/>
    </source>
</evidence>
<keyword evidence="5 9" id="KW-0812">Transmembrane</keyword>
<dbReference type="InterPro" id="IPR011701">
    <property type="entry name" value="MFS"/>
</dbReference>
<keyword evidence="6 9" id="KW-1133">Transmembrane helix</keyword>
<feature type="transmembrane region" description="Helical" evidence="9">
    <location>
        <begin position="237"/>
        <end position="254"/>
    </location>
</feature>
<protein>
    <submittedName>
        <fullName evidence="11">DHA2 family efflux MFS transporter permease subunit</fullName>
    </submittedName>
</protein>
<evidence type="ECO:0000256" key="3">
    <source>
        <dbReference type="ARBA" id="ARBA00022448"/>
    </source>
</evidence>
<evidence type="ECO:0000313" key="11">
    <source>
        <dbReference type="EMBL" id="MEC0239311.1"/>
    </source>
</evidence>
<feature type="compositionally biased region" description="Low complexity" evidence="8">
    <location>
        <begin position="496"/>
        <end position="506"/>
    </location>
</feature>
<feature type="transmembrane region" description="Helical" evidence="9">
    <location>
        <begin position="145"/>
        <end position="167"/>
    </location>
</feature>
<feature type="transmembrane region" description="Helical" evidence="9">
    <location>
        <begin position="58"/>
        <end position="80"/>
    </location>
</feature>
<proteinExistence type="inferred from homology"/>
<keyword evidence="7 9" id="KW-0472">Membrane</keyword>
<dbReference type="PROSITE" id="PS50850">
    <property type="entry name" value="MFS"/>
    <property type="match status" value="1"/>
</dbReference>
<evidence type="ECO:0000256" key="5">
    <source>
        <dbReference type="ARBA" id="ARBA00022692"/>
    </source>
</evidence>
<feature type="transmembrane region" description="Helical" evidence="9">
    <location>
        <begin position="274"/>
        <end position="296"/>
    </location>
</feature>
<comment type="subcellular location">
    <subcellularLocation>
        <location evidence="1">Cell membrane</location>
        <topology evidence="1">Multi-pass membrane protein</topology>
    </subcellularLocation>
</comment>
<evidence type="ECO:0000256" key="2">
    <source>
        <dbReference type="ARBA" id="ARBA00008537"/>
    </source>
</evidence>
<reference evidence="11 12" key="1">
    <citation type="submission" date="2023-03" db="EMBL/GenBank/DDBJ databases">
        <title>Bacillus Genome Sequencing.</title>
        <authorList>
            <person name="Dunlap C."/>
        </authorList>
    </citation>
    <scope>NUCLEOTIDE SEQUENCE [LARGE SCALE GENOMIC DNA]</scope>
    <source>
        <strain evidence="11 12">BD-525</strain>
    </source>
</reference>
<evidence type="ECO:0000259" key="10">
    <source>
        <dbReference type="PROSITE" id="PS50850"/>
    </source>
</evidence>
<feature type="transmembrane region" description="Helical" evidence="9">
    <location>
        <begin position="117"/>
        <end position="138"/>
    </location>
</feature>
<feature type="transmembrane region" description="Helical" evidence="9">
    <location>
        <begin position="173"/>
        <end position="194"/>
    </location>
</feature>
<feature type="transmembrane region" description="Helical" evidence="9">
    <location>
        <begin position="308"/>
        <end position="328"/>
    </location>
</feature>
<feature type="transmembrane region" description="Helical" evidence="9">
    <location>
        <begin position="206"/>
        <end position="225"/>
    </location>
</feature>
<dbReference type="SUPFAM" id="SSF103473">
    <property type="entry name" value="MFS general substrate transporter"/>
    <property type="match status" value="1"/>
</dbReference>
<evidence type="ECO:0000256" key="4">
    <source>
        <dbReference type="ARBA" id="ARBA00022475"/>
    </source>
</evidence>
<dbReference type="Proteomes" id="UP001344632">
    <property type="component" value="Unassembled WGS sequence"/>
</dbReference>
<comment type="caution">
    <text evidence="11">The sequence shown here is derived from an EMBL/GenBank/DDBJ whole genome shotgun (WGS) entry which is preliminary data.</text>
</comment>
<keyword evidence="3" id="KW-0813">Transport</keyword>
<feature type="transmembrane region" description="Helical" evidence="9">
    <location>
        <begin position="404"/>
        <end position="426"/>
    </location>
</feature>
<feature type="transmembrane region" description="Helical" evidence="9">
    <location>
        <begin position="335"/>
        <end position="355"/>
    </location>
</feature>
<accession>A0ABU6GHR4</accession>
<feature type="transmembrane region" description="Helical" evidence="9">
    <location>
        <begin position="20"/>
        <end position="38"/>
    </location>
</feature>
<gene>
    <name evidence="11" type="ORF">P4H66_05495</name>
</gene>
<dbReference type="NCBIfam" id="TIGR00711">
    <property type="entry name" value="efflux_EmrB"/>
    <property type="match status" value="1"/>
</dbReference>
<feature type="transmembrane region" description="Helical" evidence="9">
    <location>
        <begin position="459"/>
        <end position="477"/>
    </location>
</feature>
<dbReference type="InterPro" id="IPR036259">
    <property type="entry name" value="MFS_trans_sf"/>
</dbReference>
<dbReference type="InterPro" id="IPR004638">
    <property type="entry name" value="EmrB-like"/>
</dbReference>
<evidence type="ECO:0000256" key="6">
    <source>
        <dbReference type="ARBA" id="ARBA00022989"/>
    </source>
</evidence>
<dbReference type="Gene3D" id="1.20.1720.10">
    <property type="entry name" value="Multidrug resistance protein D"/>
    <property type="match status" value="1"/>
</dbReference>
<feature type="domain" description="Major facilitator superfamily (MFS) profile" evidence="10">
    <location>
        <begin position="22"/>
        <end position="482"/>
    </location>
</feature>
<evidence type="ECO:0000256" key="8">
    <source>
        <dbReference type="SAM" id="MobiDB-lite"/>
    </source>
</evidence>
<dbReference type="Gene3D" id="1.20.1250.20">
    <property type="entry name" value="MFS general substrate transporter like domains"/>
    <property type="match status" value="1"/>
</dbReference>
<name>A0ABU6GHR4_9BACL</name>
<dbReference type="PANTHER" id="PTHR42718">
    <property type="entry name" value="MAJOR FACILITATOR SUPERFAMILY MULTIDRUG TRANSPORTER MFSC"/>
    <property type="match status" value="1"/>
</dbReference>
<feature type="transmembrane region" description="Helical" evidence="9">
    <location>
        <begin position="367"/>
        <end position="392"/>
    </location>
</feature>
<feature type="region of interest" description="Disordered" evidence="8">
    <location>
        <begin position="484"/>
        <end position="506"/>
    </location>
</feature>
<keyword evidence="12" id="KW-1185">Reference proteome</keyword>
<keyword evidence="4" id="KW-1003">Cell membrane</keyword>
<dbReference type="PANTHER" id="PTHR42718:SF9">
    <property type="entry name" value="MAJOR FACILITATOR SUPERFAMILY MULTIDRUG TRANSPORTER MFSC"/>
    <property type="match status" value="1"/>
</dbReference>
<feature type="transmembrane region" description="Helical" evidence="9">
    <location>
        <begin position="89"/>
        <end position="111"/>
    </location>
</feature>
<sequence length="506" mass="55237">MPLPIMSRKAQASRSGVHFWPMLMTLFLGSFVGMYHVVSLNVSMPGFITIFHTELRTVQWIITGFSLACGIIAPVSGYVCDRFGGKRMFLFLLLGITLSSVLCALSWNIYALIGFRILQGLFCGLIQPISLAMIYQVLPRERQPFAVSVWSFSTVLGTAIGPSLSGWLQEQDWHLIFLVTVPVGMGAWIAALLLLPNDITRHRKRLDSAGFALAAAGSMALLLLFGNLQQWGLNSPFTWVSMAVGGLCIILFIVHELRTDEPLLNLKLFRNHTFTISLGVSLILSFALYSGVYFIPLFLEEIQGLSPFQVGLLFLPAAVCLTIATFLSGRLYSSWGPALLIATGSLILLVTTFHFSRLHAETTLLSVVIWMSIRNVGTGLALTPATSAAMAAVQEGESSHAAALINWLRQVFSSISIGIFTSLFYARMNVHETRLGTEASGHVKSWLHTTAYTKSIDDAFLIASGVVALAVPLALLLRRKREGNHPDHSAIHDPISSESIKGGSIS</sequence>
<comment type="similarity">
    <text evidence="2">Belongs to the major facilitator superfamily. EmrB family.</text>
</comment>
<organism evidence="11 12">
    <name type="scientific">Paenibacillus dokdonensis</name>
    <dbReference type="NCBI Taxonomy" id="2567944"/>
    <lineage>
        <taxon>Bacteria</taxon>
        <taxon>Bacillati</taxon>
        <taxon>Bacillota</taxon>
        <taxon>Bacilli</taxon>
        <taxon>Bacillales</taxon>
        <taxon>Paenibacillaceae</taxon>
        <taxon>Paenibacillus</taxon>
    </lineage>
</organism>
<dbReference type="RefSeq" id="WP_326086364.1">
    <property type="nucleotide sequence ID" value="NZ_JARLKZ010000004.1"/>
</dbReference>